<organism evidence="2 3">
    <name type="scientific">Candidatus Nitrobium versatile</name>
    <dbReference type="NCBI Taxonomy" id="2884831"/>
    <lineage>
        <taxon>Bacteria</taxon>
        <taxon>Pseudomonadati</taxon>
        <taxon>Nitrospirota</taxon>
        <taxon>Nitrospiria</taxon>
        <taxon>Nitrospirales</taxon>
        <taxon>Nitrospiraceae</taxon>
        <taxon>Candidatus Nitrobium</taxon>
    </lineage>
</organism>
<sequence length="71" mass="7834">MQNIGKFLVIAGIVLAVIGGLLLLAGKIPWIGRLPGDILIQRKNFAFYFPLATSILLSLLLTLLFWLIGRK</sequence>
<dbReference type="InterPro" id="IPR021320">
    <property type="entry name" value="DUF2905"/>
</dbReference>
<evidence type="ECO:0000256" key="1">
    <source>
        <dbReference type="SAM" id="Phobius"/>
    </source>
</evidence>
<protein>
    <submittedName>
        <fullName evidence="2">DUF2905 domain-containing protein</fullName>
    </submittedName>
</protein>
<keyword evidence="1" id="KW-1133">Transmembrane helix</keyword>
<dbReference type="AlphaFoldDB" id="A0A953M1G9"/>
<evidence type="ECO:0000313" key="2">
    <source>
        <dbReference type="EMBL" id="MBZ0156645.1"/>
    </source>
</evidence>
<reference evidence="2" key="2">
    <citation type="submission" date="2021-08" db="EMBL/GenBank/DDBJ databases">
        <authorList>
            <person name="Dalcin Martins P."/>
        </authorList>
    </citation>
    <scope>NUCLEOTIDE SEQUENCE</scope>
    <source>
        <strain evidence="2">MAG_39</strain>
    </source>
</reference>
<dbReference type="EMBL" id="JAIOIV010000082">
    <property type="protein sequence ID" value="MBZ0156645.1"/>
    <property type="molecule type" value="Genomic_DNA"/>
</dbReference>
<name>A0A953M1G9_9BACT</name>
<gene>
    <name evidence="2" type="ORF">K8I29_10625</name>
</gene>
<comment type="caution">
    <text evidence="2">The sequence shown here is derived from an EMBL/GenBank/DDBJ whole genome shotgun (WGS) entry which is preliminary data.</text>
</comment>
<evidence type="ECO:0000313" key="3">
    <source>
        <dbReference type="Proteomes" id="UP000705867"/>
    </source>
</evidence>
<keyword evidence="1" id="KW-0812">Transmembrane</keyword>
<accession>A0A953M1G9</accession>
<keyword evidence="1" id="KW-0472">Membrane</keyword>
<feature type="transmembrane region" description="Helical" evidence="1">
    <location>
        <begin position="45"/>
        <end position="68"/>
    </location>
</feature>
<dbReference type="Pfam" id="PF11146">
    <property type="entry name" value="DUF2905"/>
    <property type="match status" value="1"/>
</dbReference>
<feature type="transmembrane region" description="Helical" evidence="1">
    <location>
        <begin position="7"/>
        <end position="25"/>
    </location>
</feature>
<dbReference type="PANTHER" id="PTHR36443">
    <property type="entry name" value="BSR5223 PROTEIN"/>
    <property type="match status" value="1"/>
</dbReference>
<dbReference type="PANTHER" id="PTHR36443:SF1">
    <property type="entry name" value="BSR5223 PROTEIN"/>
    <property type="match status" value="1"/>
</dbReference>
<proteinExistence type="predicted"/>
<dbReference type="Proteomes" id="UP000705867">
    <property type="component" value="Unassembled WGS sequence"/>
</dbReference>
<reference evidence="2" key="1">
    <citation type="journal article" date="2021" name="bioRxiv">
        <title>Unraveling nitrogen, sulfur and carbon metabolic pathways and microbial community transcriptional responses to substrate deprivation and toxicity stresses in a bioreactor mimicking anoxic brackish coastal sediment conditions.</title>
        <authorList>
            <person name="Martins P.D."/>
            <person name="Echeveste M.J."/>
            <person name="Arshad A."/>
            <person name="Kurth J."/>
            <person name="Ouboter H."/>
            <person name="Jetten M.S.M."/>
            <person name="Welte C.U."/>
        </authorList>
    </citation>
    <scope>NUCLEOTIDE SEQUENCE</scope>
    <source>
        <strain evidence="2">MAG_39</strain>
    </source>
</reference>